<gene>
    <name evidence="3" type="ORF">Pmani_026609</name>
</gene>
<name>A0AAE1TWH5_9EUCA</name>
<sequence length="1385" mass="152415">MLRSACFLLLVLLTTMAKAAEESVAESAMEKPAVSRRSTEGTAKMMESRGVHTSWSQQQAVEVARQGSLHANNRQNFIAATFNALNPMPYIRGGLDGMREVANQRLYPFQGMFNNQGPRYNKVRPLGPTPLNKGAGKHVRGTDNRPVGGGGSGGSRGVLLHGMGGGGGGDVGQRGTRGTNSAHPPSFSTDHSFKGPSHFSGSGSTGNTHFGTPKPQSVMTGGEHDTHSGISSFGSLRSGGPDGYSTSATGPPDSEGQITKVINIHIPEEMQNLTVLEISMKTNGDISISGGPEHGDPSSLEFSDDGTTRHVSPHQTSTFPASIQDMLLEDQRLHGPNPASKSISPEPRFPTNDEGLTINESDLYGLLSERPYGITSIQDIIRMQMLGKTNSETALPWHALDSVHPHRIPDTRYNYRTAKLLQALLLRNSRAPSLSPELRSYIQRLKDQSYYLPVLSTLLAQNQARAKTVSDASLKKQSSQQDDESTPVYYIDITLPGNPGDNPSVRTSHLKRHRRSLEFDGWFPMDVSNPMADDPTLGYQPPPLERVRFRNEPVSEKPLYPVIPENPPVFVVRAEPQQPKYHSVYGTENIEYFHIHPQTNTVRAFRAPSQSVGAIQFVAAPQLTDDSTSQPVEDNIDTPPAGLDTDSNFANIPTKEPGFDDRIDNIDEEVSEKTQSTMDEDGNPHTNCESDLDGAHSEIRSSVVKRPVQGRPLRQRTNIDNQDTISPTLRFRPDPPRRRYDLPWRDQDPAPTRPALHELLGNLPEESQIEESPYLGSATDSARTSFFREIPPPNFRYSTRQTSSGPRTPFPSGGRTRTRVDVDRKASQSSHRPWFLIDTRSSGKRRDPSIASYIFPEAFTEDEKIHYKPFGPVSYISKGDKTSQELLQNPHLDDHMNSYKPTITANSLSELLQIFRFTQVTEESDSATEEPVTLREFRYTRPTEDPPTTGPSDEIFPSSYRYTPSPSKFIDPTTEIPTTEKQDQQPVEPSFIDAVADTNSLDGYLFSDSEASPEYAHPQVRPNVVPIDHKKDEALPKSINKESFVVKHGTNVNSKNVRGGIVTPGRLDGLEIIYPGQPQEKRDSTTSPSYIIYQGHSKVQVYGINSAEEKRLDNVRYSNVYFLSNSERPLTSSLSTSGLPSSPPRGTSFPSTTSTSTPTTTSSSSPTTVSTSTTVTPITSAPNTLPLTSTPSPVTNVTTVATPTNITTQDIPLTPREDGEYDYYYDGRLGFPDLAFGEDYLGERHDLPLISVPSPFLPETSLPHLTIPPTAPETRSPVTPPTTEDVINSLPRTDSPLHDAESILALSPAVALTRAELSGARPVFFTKRRPDSIHAEDDAQLSLPFEYLSQLRNIETEKPTKVKDVTPKPLPQPRMKRVTESVKGA</sequence>
<feature type="region of interest" description="Disordered" evidence="1">
    <location>
        <begin position="24"/>
        <end position="55"/>
    </location>
</feature>
<keyword evidence="2" id="KW-0732">Signal</keyword>
<evidence type="ECO:0000256" key="2">
    <source>
        <dbReference type="SAM" id="SignalP"/>
    </source>
</evidence>
<accession>A0AAE1TWH5</accession>
<evidence type="ECO:0000256" key="1">
    <source>
        <dbReference type="SAM" id="MobiDB-lite"/>
    </source>
</evidence>
<comment type="caution">
    <text evidence="3">The sequence shown here is derived from an EMBL/GenBank/DDBJ whole genome shotgun (WGS) entry which is preliminary data.</text>
</comment>
<feature type="compositionally biased region" description="Polar residues" evidence="1">
    <location>
        <begin position="199"/>
        <end position="219"/>
    </location>
</feature>
<organism evidence="3 4">
    <name type="scientific">Petrolisthes manimaculis</name>
    <dbReference type="NCBI Taxonomy" id="1843537"/>
    <lineage>
        <taxon>Eukaryota</taxon>
        <taxon>Metazoa</taxon>
        <taxon>Ecdysozoa</taxon>
        <taxon>Arthropoda</taxon>
        <taxon>Crustacea</taxon>
        <taxon>Multicrustacea</taxon>
        <taxon>Malacostraca</taxon>
        <taxon>Eumalacostraca</taxon>
        <taxon>Eucarida</taxon>
        <taxon>Decapoda</taxon>
        <taxon>Pleocyemata</taxon>
        <taxon>Anomura</taxon>
        <taxon>Galatheoidea</taxon>
        <taxon>Porcellanidae</taxon>
        <taxon>Petrolisthes</taxon>
    </lineage>
</organism>
<feature type="region of interest" description="Disordered" evidence="1">
    <location>
        <begin position="131"/>
        <end position="257"/>
    </location>
</feature>
<feature type="compositionally biased region" description="Polar residues" evidence="1">
    <location>
        <begin position="796"/>
        <end position="806"/>
    </location>
</feature>
<keyword evidence="4" id="KW-1185">Reference proteome</keyword>
<protein>
    <recommendedName>
        <fullName evidence="5">Mucin-5AC</fullName>
    </recommendedName>
</protein>
<feature type="region of interest" description="Disordered" evidence="1">
    <location>
        <begin position="940"/>
        <end position="968"/>
    </location>
</feature>
<feature type="region of interest" description="Disordered" evidence="1">
    <location>
        <begin position="284"/>
        <end position="317"/>
    </location>
</feature>
<feature type="compositionally biased region" description="Gly residues" evidence="1">
    <location>
        <begin position="147"/>
        <end position="172"/>
    </location>
</feature>
<feature type="region of interest" description="Disordered" evidence="1">
    <location>
        <begin position="638"/>
        <end position="750"/>
    </location>
</feature>
<dbReference type="EMBL" id="JAWZYT010002904">
    <property type="protein sequence ID" value="KAK4301233.1"/>
    <property type="molecule type" value="Genomic_DNA"/>
</dbReference>
<feature type="compositionally biased region" description="Polar residues" evidence="1">
    <location>
        <begin position="715"/>
        <end position="727"/>
    </location>
</feature>
<feature type="region of interest" description="Disordered" evidence="1">
    <location>
        <begin position="1129"/>
        <end position="1194"/>
    </location>
</feature>
<evidence type="ECO:0000313" key="3">
    <source>
        <dbReference type="EMBL" id="KAK4301233.1"/>
    </source>
</evidence>
<feature type="chain" id="PRO_5042224864" description="Mucin-5AC" evidence="2">
    <location>
        <begin position="20"/>
        <end position="1385"/>
    </location>
</feature>
<proteinExistence type="predicted"/>
<feature type="compositionally biased region" description="Polar residues" evidence="1">
    <location>
        <begin position="179"/>
        <end position="190"/>
    </location>
</feature>
<feature type="region of interest" description="Disordered" evidence="1">
    <location>
        <begin position="788"/>
        <end position="826"/>
    </location>
</feature>
<evidence type="ECO:0000313" key="4">
    <source>
        <dbReference type="Proteomes" id="UP001292094"/>
    </source>
</evidence>
<feature type="compositionally biased region" description="Basic and acidic residues" evidence="1">
    <location>
        <begin position="731"/>
        <end position="748"/>
    </location>
</feature>
<evidence type="ECO:0008006" key="5">
    <source>
        <dbReference type="Google" id="ProtNLM"/>
    </source>
</evidence>
<feature type="signal peptide" evidence="2">
    <location>
        <begin position="1"/>
        <end position="19"/>
    </location>
</feature>
<dbReference type="Proteomes" id="UP001292094">
    <property type="component" value="Unassembled WGS sequence"/>
</dbReference>
<feature type="region of interest" description="Disordered" evidence="1">
    <location>
        <begin position="1358"/>
        <end position="1385"/>
    </location>
</feature>
<feature type="region of interest" description="Disordered" evidence="1">
    <location>
        <begin position="332"/>
        <end position="355"/>
    </location>
</feature>
<reference evidence="3" key="1">
    <citation type="submission" date="2023-11" db="EMBL/GenBank/DDBJ databases">
        <title>Genome assemblies of two species of porcelain crab, Petrolisthes cinctipes and Petrolisthes manimaculis (Anomura: Porcellanidae).</title>
        <authorList>
            <person name="Angst P."/>
        </authorList>
    </citation>
    <scope>NUCLEOTIDE SEQUENCE</scope>
    <source>
        <strain evidence="3">PB745_02</strain>
        <tissue evidence="3">Gill</tissue>
    </source>
</reference>